<proteinExistence type="predicted"/>
<evidence type="ECO:0000313" key="2">
    <source>
        <dbReference type="Proteomes" id="UP000009872"/>
    </source>
</evidence>
<dbReference type="HOGENOM" id="CLU_2462697_0_0_10"/>
<dbReference type="AlphaFoldDB" id="K9EMH9"/>
<accession>K9EMH9</accession>
<protein>
    <submittedName>
        <fullName evidence="1">Uncharacterized protein</fullName>
    </submittedName>
</protein>
<reference evidence="1 2" key="1">
    <citation type="submission" date="2012-09" db="EMBL/GenBank/DDBJ databases">
        <title>The Genome Sequence of Bacteroides oleiciplenus YIT 12058.</title>
        <authorList>
            <consortium name="The Broad Institute Genome Sequencing Platform"/>
            <person name="Earl A."/>
            <person name="Ward D."/>
            <person name="Feldgarden M."/>
            <person name="Gevers D."/>
            <person name="Morotomi M."/>
            <person name="Walker B."/>
            <person name="Young S.K."/>
            <person name="Zeng Q."/>
            <person name="Gargeya S."/>
            <person name="Fitzgerald M."/>
            <person name="Haas B."/>
            <person name="Abouelleil A."/>
            <person name="Alvarado L."/>
            <person name="Arachchi H.M."/>
            <person name="Berlin A.M."/>
            <person name="Chapman S.B."/>
            <person name="Goldberg J."/>
            <person name="Griggs A."/>
            <person name="Gujja S."/>
            <person name="Hansen M."/>
            <person name="Howarth C."/>
            <person name="Imamovic A."/>
            <person name="Larimer J."/>
            <person name="McCowen C."/>
            <person name="Montmayeur A."/>
            <person name="Murphy C."/>
            <person name="Neiman D."/>
            <person name="Pearson M."/>
            <person name="Priest M."/>
            <person name="Roberts A."/>
            <person name="Saif S."/>
            <person name="Shea T."/>
            <person name="Sisk P."/>
            <person name="Sykes S."/>
            <person name="Wortman J."/>
            <person name="Nusbaum C."/>
            <person name="Birren B."/>
        </authorList>
    </citation>
    <scope>NUCLEOTIDE SEQUENCE [LARGE SCALE GENOMIC DNA]</scope>
    <source>
        <strain evidence="1 2">YIT 12058</strain>
    </source>
</reference>
<dbReference type="RefSeq" id="WP_009127924.1">
    <property type="nucleotide sequence ID" value="NZ_JH992940.1"/>
</dbReference>
<name>K9EMH9_9BACE</name>
<dbReference type="eggNOG" id="ENOG50312H4">
    <property type="taxonomic scope" value="Bacteria"/>
</dbReference>
<organism evidence="1 2">
    <name type="scientific">Bacteroides oleiciplenus YIT 12058</name>
    <dbReference type="NCBI Taxonomy" id="742727"/>
    <lineage>
        <taxon>Bacteria</taxon>
        <taxon>Pseudomonadati</taxon>
        <taxon>Bacteroidota</taxon>
        <taxon>Bacteroidia</taxon>
        <taxon>Bacteroidales</taxon>
        <taxon>Bacteroidaceae</taxon>
        <taxon>Bacteroides</taxon>
    </lineage>
</organism>
<gene>
    <name evidence="1" type="ORF">HMPREF9447_00602</name>
</gene>
<evidence type="ECO:0000313" key="1">
    <source>
        <dbReference type="EMBL" id="EKU92152.1"/>
    </source>
</evidence>
<comment type="caution">
    <text evidence="1">The sequence shown here is derived from an EMBL/GenBank/DDBJ whole genome shotgun (WGS) entry which is preliminary data.</text>
</comment>
<dbReference type="EMBL" id="ADLF01000002">
    <property type="protein sequence ID" value="EKU92152.1"/>
    <property type="molecule type" value="Genomic_DNA"/>
</dbReference>
<dbReference type="STRING" id="742727.HMPREF9447_00602"/>
<keyword evidence="2" id="KW-1185">Reference proteome</keyword>
<sequence>MNTSVSTISGKKKKEELLPFIYVKVFLRDKQGKEDYFTTPIRLTEEEAHKYYVGRWWNMGIEDDYLMLCYKIEILHPEESENNEESKQ</sequence>
<dbReference type="PATRIC" id="fig|742727.4.peg.604"/>
<dbReference type="Proteomes" id="UP000009872">
    <property type="component" value="Unassembled WGS sequence"/>
</dbReference>